<evidence type="ECO:0000259" key="5">
    <source>
        <dbReference type="PROSITE" id="PS51007"/>
    </source>
</evidence>
<proteinExistence type="predicted"/>
<evidence type="ECO:0000256" key="4">
    <source>
        <dbReference type="PROSITE-ProRule" id="PRU00433"/>
    </source>
</evidence>
<dbReference type="InterPro" id="IPR036909">
    <property type="entry name" value="Cyt_c-like_dom_sf"/>
</dbReference>
<evidence type="ECO:0000256" key="1">
    <source>
        <dbReference type="ARBA" id="ARBA00022617"/>
    </source>
</evidence>
<evidence type="ECO:0000313" key="6">
    <source>
        <dbReference type="EMBL" id="RNF61629.1"/>
    </source>
</evidence>
<accession>A0A3M8QZA9</accession>
<evidence type="ECO:0000256" key="3">
    <source>
        <dbReference type="ARBA" id="ARBA00023004"/>
    </source>
</evidence>
<organism evidence="6">
    <name type="scientific">Acidithiobacillus sulfuriphilus</name>
    <dbReference type="NCBI Taxonomy" id="1867749"/>
    <lineage>
        <taxon>Bacteria</taxon>
        <taxon>Pseudomonadati</taxon>
        <taxon>Pseudomonadota</taxon>
        <taxon>Acidithiobacillia</taxon>
        <taxon>Acidithiobacillales</taxon>
        <taxon>Acidithiobacillaceae</taxon>
        <taxon>Acidithiobacillus</taxon>
    </lineage>
</organism>
<keyword evidence="2 4" id="KW-0479">Metal-binding</keyword>
<dbReference type="RefSeq" id="WP_123103896.1">
    <property type="nucleotide sequence ID" value="NZ_CP127527.1"/>
</dbReference>
<dbReference type="InterPro" id="IPR009056">
    <property type="entry name" value="Cyt_c-like_dom"/>
</dbReference>
<protein>
    <submittedName>
        <fullName evidence="6">Cytochrome c</fullName>
    </submittedName>
</protein>
<dbReference type="GO" id="GO:0009055">
    <property type="term" value="F:electron transfer activity"/>
    <property type="evidence" value="ECO:0007669"/>
    <property type="project" value="InterPro"/>
</dbReference>
<dbReference type="EMBL" id="RIZI01000167">
    <property type="protein sequence ID" value="RNF61629.1"/>
    <property type="molecule type" value="Genomic_DNA"/>
</dbReference>
<dbReference type="PROSITE" id="PS51007">
    <property type="entry name" value="CYTC"/>
    <property type="match status" value="1"/>
</dbReference>
<dbReference type="Gene3D" id="1.10.760.10">
    <property type="entry name" value="Cytochrome c-like domain"/>
    <property type="match status" value="1"/>
</dbReference>
<dbReference type="GO" id="GO:0046872">
    <property type="term" value="F:metal ion binding"/>
    <property type="evidence" value="ECO:0007669"/>
    <property type="project" value="UniProtKB-KW"/>
</dbReference>
<keyword evidence="1 4" id="KW-0349">Heme</keyword>
<sequence length="141" mass="15801">MQTIFTKAMARNVFLGGAGFFLIAYLALSYDTWQQIPKRDHANLITPAVAEGKYLVDTNDCMGCHTINGEGAYYAPELDVSYKTYGPAFIRAWMMSQPTGAPGRRQMPNFHFTQDQLTDVIAYLQWVGNINTNGWPPNKQG</sequence>
<reference evidence="6" key="1">
    <citation type="submission" date="2018-10" db="EMBL/GenBank/DDBJ databases">
        <title>Acidithiobacillus sulfuriphilus sp. nov.: an extremely acidophilic sulfur-oxidizing chemolithotroph isolated from a neutral pH environment.</title>
        <authorList>
            <person name="Falagan C."/>
            <person name="Moya-Beltran A."/>
            <person name="Quatrini R."/>
            <person name="Johnson D.B."/>
        </authorList>
    </citation>
    <scope>NUCLEOTIDE SEQUENCE [LARGE SCALE GENOMIC DNA]</scope>
    <source>
        <strain evidence="6">CJ-2</strain>
    </source>
</reference>
<feature type="domain" description="Cytochrome c" evidence="5">
    <location>
        <begin position="47"/>
        <end position="128"/>
    </location>
</feature>
<evidence type="ECO:0000256" key="2">
    <source>
        <dbReference type="ARBA" id="ARBA00022723"/>
    </source>
</evidence>
<dbReference type="AlphaFoldDB" id="A0A3M8QZA9"/>
<dbReference type="SUPFAM" id="SSF46626">
    <property type="entry name" value="Cytochrome c"/>
    <property type="match status" value="1"/>
</dbReference>
<comment type="caution">
    <text evidence="6">The sequence shown here is derived from an EMBL/GenBank/DDBJ whole genome shotgun (WGS) entry which is preliminary data.</text>
</comment>
<dbReference type="OrthoDB" id="9809720at2"/>
<dbReference type="Pfam" id="PF00034">
    <property type="entry name" value="Cytochrom_C"/>
    <property type="match status" value="1"/>
</dbReference>
<name>A0A3M8QZA9_9PROT</name>
<dbReference type="GO" id="GO:0020037">
    <property type="term" value="F:heme binding"/>
    <property type="evidence" value="ECO:0007669"/>
    <property type="project" value="InterPro"/>
</dbReference>
<gene>
    <name evidence="6" type="ORF">EC580_08045</name>
</gene>
<keyword evidence="3 4" id="KW-0408">Iron</keyword>